<dbReference type="KEGG" id="aad:TC41_1888"/>
<dbReference type="EMBL" id="CP002902">
    <property type="protein sequence ID" value="AEJ43804.1"/>
    <property type="molecule type" value="Genomic_DNA"/>
</dbReference>
<sequence>MIVTTHDITFANELIGEFEAAAKFASQFESPWGVQTEITFQRMIRELKEATNHAV</sequence>
<gene>
    <name evidence="1" type="ordered locus">TC41_1888</name>
</gene>
<dbReference type="PATRIC" id="fig|1048834.4.peg.1782"/>
<name>F8IDF1_ALIAT</name>
<reference evidence="2" key="2">
    <citation type="submission" date="2011-06" db="EMBL/GenBank/DDBJ databases">
        <title>The complete genome sequence of Alicyclobacillus acidocaldarius sp. Tc-4-1.</title>
        <authorList>
            <person name="Chen Y."/>
            <person name="He Y."/>
            <person name="Dong Z."/>
            <person name="Hu S."/>
        </authorList>
    </citation>
    <scope>NUCLEOTIDE SEQUENCE [LARGE SCALE GENOMIC DNA]</scope>
    <source>
        <strain evidence="2">Tc-4-1</strain>
    </source>
</reference>
<dbReference type="STRING" id="1048834.TC41_1888"/>
<evidence type="ECO:0000313" key="2">
    <source>
        <dbReference type="Proteomes" id="UP000000292"/>
    </source>
</evidence>
<protein>
    <submittedName>
        <fullName evidence="1">Uncharacterized protein</fullName>
    </submittedName>
</protein>
<reference evidence="1 2" key="1">
    <citation type="journal article" date="2011" name="J. Bacteriol.">
        <title>Complete Genome Sequence of Alicyclobacillus acidocaldarius Strain Tc-4-1.</title>
        <authorList>
            <person name="Chen Y."/>
            <person name="He Y."/>
            <person name="Zhang B."/>
            <person name="Yang J."/>
            <person name="Li W."/>
            <person name="Dong Z."/>
            <person name="Hu S."/>
        </authorList>
    </citation>
    <scope>NUCLEOTIDE SEQUENCE [LARGE SCALE GENOMIC DNA]</scope>
    <source>
        <strain evidence="1 2">Tc-4-1</strain>
    </source>
</reference>
<accession>F8IDF1</accession>
<dbReference type="Proteomes" id="UP000000292">
    <property type="component" value="Chromosome"/>
</dbReference>
<evidence type="ECO:0000313" key="1">
    <source>
        <dbReference type="EMBL" id="AEJ43804.1"/>
    </source>
</evidence>
<organism evidence="1 2">
    <name type="scientific">Alicyclobacillus acidocaldarius (strain Tc-4-1)</name>
    <name type="common">Bacillus acidocaldarius</name>
    <dbReference type="NCBI Taxonomy" id="1048834"/>
    <lineage>
        <taxon>Bacteria</taxon>
        <taxon>Bacillati</taxon>
        <taxon>Bacillota</taxon>
        <taxon>Bacilli</taxon>
        <taxon>Bacillales</taxon>
        <taxon>Alicyclobacillaceae</taxon>
        <taxon>Alicyclobacillus</taxon>
    </lineage>
</organism>
<dbReference type="HOGENOM" id="CLU_3021609_0_0_9"/>
<dbReference type="RefSeq" id="WP_014464657.1">
    <property type="nucleotide sequence ID" value="NC_017167.1"/>
</dbReference>
<proteinExistence type="predicted"/>
<dbReference type="AlphaFoldDB" id="F8IDF1"/>